<evidence type="ECO:0000313" key="2">
    <source>
        <dbReference type="EMBL" id="PWY86269.1"/>
    </source>
</evidence>
<feature type="chain" id="PRO_5016356975" evidence="1">
    <location>
        <begin position="22"/>
        <end position="66"/>
    </location>
</feature>
<organism evidence="2 3">
    <name type="scientific">Aspergillus heteromorphus CBS 117.55</name>
    <dbReference type="NCBI Taxonomy" id="1448321"/>
    <lineage>
        <taxon>Eukaryota</taxon>
        <taxon>Fungi</taxon>
        <taxon>Dikarya</taxon>
        <taxon>Ascomycota</taxon>
        <taxon>Pezizomycotina</taxon>
        <taxon>Eurotiomycetes</taxon>
        <taxon>Eurotiomycetidae</taxon>
        <taxon>Eurotiales</taxon>
        <taxon>Aspergillaceae</taxon>
        <taxon>Aspergillus</taxon>
        <taxon>Aspergillus subgen. Circumdati</taxon>
    </lineage>
</organism>
<evidence type="ECO:0000256" key="1">
    <source>
        <dbReference type="SAM" id="SignalP"/>
    </source>
</evidence>
<dbReference type="Proteomes" id="UP000247233">
    <property type="component" value="Unassembled WGS sequence"/>
</dbReference>
<keyword evidence="3" id="KW-1185">Reference proteome</keyword>
<protein>
    <submittedName>
        <fullName evidence="2">Uncharacterized protein</fullName>
    </submittedName>
</protein>
<sequence length="66" mass="7607">MRRSTLRILLLLLFLPSHLLSLPFHLPSSRSPLLRLYRRRRSLPVPVPAFLPPAVATASHFQTYAF</sequence>
<comment type="caution">
    <text evidence="2">The sequence shown here is derived from an EMBL/GenBank/DDBJ whole genome shotgun (WGS) entry which is preliminary data.</text>
</comment>
<proteinExistence type="predicted"/>
<keyword evidence="1" id="KW-0732">Signal</keyword>
<dbReference type="RefSeq" id="XP_025400821.1">
    <property type="nucleotide sequence ID" value="XM_025542968.1"/>
</dbReference>
<gene>
    <name evidence="2" type="ORF">BO70DRAFT_361099</name>
</gene>
<dbReference type="AlphaFoldDB" id="A0A317WIY1"/>
<reference evidence="2 3" key="1">
    <citation type="submission" date="2016-12" db="EMBL/GenBank/DDBJ databases">
        <title>The genomes of Aspergillus section Nigri reveals drivers in fungal speciation.</title>
        <authorList>
            <consortium name="DOE Joint Genome Institute"/>
            <person name="Vesth T.C."/>
            <person name="Nybo J."/>
            <person name="Theobald S."/>
            <person name="Brandl J."/>
            <person name="Frisvad J.C."/>
            <person name="Nielsen K.F."/>
            <person name="Lyhne E.K."/>
            <person name="Kogle M.E."/>
            <person name="Kuo A."/>
            <person name="Riley R."/>
            <person name="Clum A."/>
            <person name="Nolan M."/>
            <person name="Lipzen A."/>
            <person name="Salamov A."/>
            <person name="Henrissat B."/>
            <person name="Wiebenga A."/>
            <person name="De Vries R.P."/>
            <person name="Grigoriev I.V."/>
            <person name="Mortensen U.H."/>
            <person name="Andersen M.R."/>
            <person name="Baker S.E."/>
        </authorList>
    </citation>
    <scope>NUCLEOTIDE SEQUENCE [LARGE SCALE GENOMIC DNA]</scope>
    <source>
        <strain evidence="2 3">CBS 117.55</strain>
    </source>
</reference>
<name>A0A317WIY1_9EURO</name>
<evidence type="ECO:0000313" key="3">
    <source>
        <dbReference type="Proteomes" id="UP000247233"/>
    </source>
</evidence>
<dbReference type="EMBL" id="MSFL01000008">
    <property type="protein sequence ID" value="PWY86269.1"/>
    <property type="molecule type" value="Genomic_DNA"/>
</dbReference>
<feature type="signal peptide" evidence="1">
    <location>
        <begin position="1"/>
        <end position="21"/>
    </location>
</feature>
<dbReference type="VEuPathDB" id="FungiDB:BO70DRAFT_361099"/>
<accession>A0A317WIY1</accession>
<dbReference type="GeneID" id="37065205"/>